<evidence type="ECO:0000313" key="1">
    <source>
        <dbReference type="EMBL" id="AAO90007.1"/>
    </source>
</evidence>
<reference evidence="1 2" key="2">
    <citation type="journal article" date="2009" name="Infect. Immun.">
        <title>Comparative genomics reveal extensive transposon-mediated genomic plasticity and diversity among potential effector proteins within the genus Coxiella.</title>
        <authorList>
            <person name="Beare P.A."/>
            <person name="Unsworth N."/>
            <person name="Andoh M."/>
            <person name="Voth D.E."/>
            <person name="Omsland A."/>
            <person name="Gilk S.D."/>
            <person name="Williams K.P."/>
            <person name="Sobral B.W."/>
            <person name="Kupko J.J.III."/>
            <person name="Porcella S.F."/>
            <person name="Samuel J.E."/>
            <person name="Heinzen R.A."/>
        </authorList>
    </citation>
    <scope>NUCLEOTIDE SEQUENCE [LARGE SCALE GENOMIC DNA]</scope>
    <source>
        <strain evidence="2">RSA 493 / Nine Mile phase I</strain>
    </source>
</reference>
<name>Q83E73_COXBU</name>
<dbReference type="STRING" id="227377.CBU_0457"/>
<reference evidence="1 2" key="1">
    <citation type="journal article" date="2003" name="Proc. Natl. Acad. Sci. U.S.A.">
        <title>Complete genome sequence of the Q-fever pathogen, Coxiella burnetii.</title>
        <authorList>
            <person name="Seshadri R."/>
            <person name="Paulsen I.T."/>
            <person name="Eisen J.A."/>
            <person name="Read T.D."/>
            <person name="Nelson K.E."/>
            <person name="Nelson W.C."/>
            <person name="Ward N.L."/>
            <person name="Tettelin H."/>
            <person name="Davidsen T.M."/>
            <person name="Beanan M.J."/>
            <person name="Deboy R.T."/>
            <person name="Daugherty S.C."/>
            <person name="Brinkac L.M."/>
            <person name="Madupu R."/>
            <person name="Dodson R.J."/>
            <person name="Khouri H.M."/>
            <person name="Lee K.H."/>
            <person name="Carty H.A."/>
            <person name="Scanlan D."/>
            <person name="Heinzen R.A."/>
            <person name="Thompson H.A."/>
            <person name="Samuel J.E."/>
            <person name="Fraser C.M."/>
            <person name="Heidelberg J.F."/>
        </authorList>
    </citation>
    <scope>NUCLEOTIDE SEQUENCE [LARGE SCALE GENOMIC DNA]</scope>
    <source>
        <strain evidence="2">RSA 493 / Nine Mile phase I</strain>
    </source>
</reference>
<dbReference type="AlphaFoldDB" id="Q83E73"/>
<dbReference type="HOGENOM" id="CLU_3308282_0_0_6"/>
<accession>Q83E73</accession>
<proteinExistence type="predicted"/>
<dbReference type="Proteomes" id="UP000002671">
    <property type="component" value="Chromosome"/>
</dbReference>
<dbReference type="EnsemblBacteria" id="AAO90007">
    <property type="protein sequence ID" value="AAO90007"/>
    <property type="gene ID" value="CBU_0457"/>
</dbReference>
<keyword evidence="2" id="KW-1185">Reference proteome</keyword>
<protein>
    <submittedName>
        <fullName evidence="1">Uncharacterized protein</fullName>
    </submittedName>
</protein>
<sequence>MITAISSPFVLKTPKFYHFQPNLLLKIAIFPRLYRSPGA</sequence>
<organism evidence="1 2">
    <name type="scientific">Coxiella burnetii (strain RSA 493 / Nine Mile phase I)</name>
    <dbReference type="NCBI Taxonomy" id="227377"/>
    <lineage>
        <taxon>Bacteria</taxon>
        <taxon>Pseudomonadati</taxon>
        <taxon>Pseudomonadota</taxon>
        <taxon>Gammaproteobacteria</taxon>
        <taxon>Legionellales</taxon>
        <taxon>Coxiellaceae</taxon>
        <taxon>Coxiella</taxon>
    </lineage>
</organism>
<dbReference type="EMBL" id="AE016828">
    <property type="protein sequence ID" value="AAO90007.1"/>
    <property type="molecule type" value="Genomic_DNA"/>
</dbReference>
<evidence type="ECO:0000313" key="2">
    <source>
        <dbReference type="Proteomes" id="UP000002671"/>
    </source>
</evidence>
<gene>
    <name evidence="1" type="ordered locus">CBU_0457</name>
</gene>